<gene>
    <name evidence="7" type="ORF">EVAR_27366_1</name>
</gene>
<protein>
    <submittedName>
        <fullName evidence="7">Glycerol-3-phosphate transporter 1</fullName>
    </submittedName>
</protein>
<evidence type="ECO:0000256" key="6">
    <source>
        <dbReference type="SAM" id="Phobius"/>
    </source>
</evidence>
<proteinExistence type="predicted"/>
<name>A0A4C1X0Q9_EUMVA</name>
<keyword evidence="3 6" id="KW-1133">Transmembrane helix</keyword>
<dbReference type="Proteomes" id="UP000299102">
    <property type="component" value="Unassembled WGS sequence"/>
</dbReference>
<dbReference type="PANTHER" id="PTHR43184:SF12">
    <property type="entry name" value="SUGAR PHOSPHATE EXCHANGER 3"/>
    <property type="match status" value="1"/>
</dbReference>
<dbReference type="SUPFAM" id="SSF103473">
    <property type="entry name" value="MFS general substrate transporter"/>
    <property type="match status" value="1"/>
</dbReference>
<feature type="region of interest" description="Disordered" evidence="5">
    <location>
        <begin position="1"/>
        <end position="31"/>
    </location>
</feature>
<dbReference type="InterPro" id="IPR036259">
    <property type="entry name" value="MFS_trans_sf"/>
</dbReference>
<dbReference type="STRING" id="151549.A0A4C1X0Q9"/>
<evidence type="ECO:0000256" key="2">
    <source>
        <dbReference type="ARBA" id="ARBA00022692"/>
    </source>
</evidence>
<evidence type="ECO:0000256" key="1">
    <source>
        <dbReference type="ARBA" id="ARBA00004141"/>
    </source>
</evidence>
<keyword evidence="8" id="KW-1185">Reference proteome</keyword>
<dbReference type="AlphaFoldDB" id="A0A4C1X0Q9"/>
<organism evidence="7 8">
    <name type="scientific">Eumeta variegata</name>
    <name type="common">Bagworm moth</name>
    <name type="synonym">Eumeta japonica</name>
    <dbReference type="NCBI Taxonomy" id="151549"/>
    <lineage>
        <taxon>Eukaryota</taxon>
        <taxon>Metazoa</taxon>
        <taxon>Ecdysozoa</taxon>
        <taxon>Arthropoda</taxon>
        <taxon>Hexapoda</taxon>
        <taxon>Insecta</taxon>
        <taxon>Pterygota</taxon>
        <taxon>Neoptera</taxon>
        <taxon>Endopterygota</taxon>
        <taxon>Lepidoptera</taxon>
        <taxon>Glossata</taxon>
        <taxon>Ditrysia</taxon>
        <taxon>Tineoidea</taxon>
        <taxon>Psychidae</taxon>
        <taxon>Oiketicinae</taxon>
        <taxon>Eumeta</taxon>
    </lineage>
</organism>
<reference evidence="7 8" key="1">
    <citation type="journal article" date="2019" name="Commun. Biol.">
        <title>The bagworm genome reveals a unique fibroin gene that provides high tensile strength.</title>
        <authorList>
            <person name="Kono N."/>
            <person name="Nakamura H."/>
            <person name="Ohtoshi R."/>
            <person name="Tomita M."/>
            <person name="Numata K."/>
            <person name="Arakawa K."/>
        </authorList>
    </citation>
    <scope>NUCLEOTIDE SEQUENCE [LARGE SCALE GENOMIC DNA]</scope>
</reference>
<dbReference type="GO" id="GO:0016020">
    <property type="term" value="C:membrane"/>
    <property type="evidence" value="ECO:0007669"/>
    <property type="project" value="UniProtKB-SubCell"/>
</dbReference>
<evidence type="ECO:0000256" key="5">
    <source>
        <dbReference type="SAM" id="MobiDB-lite"/>
    </source>
</evidence>
<comment type="caution">
    <text evidence="7">The sequence shown here is derived from an EMBL/GenBank/DDBJ whole genome shotgun (WGS) entry which is preliminary data.</text>
</comment>
<evidence type="ECO:0000256" key="3">
    <source>
        <dbReference type="ARBA" id="ARBA00022989"/>
    </source>
</evidence>
<accession>A0A4C1X0Q9</accession>
<evidence type="ECO:0000256" key="4">
    <source>
        <dbReference type="ARBA" id="ARBA00023136"/>
    </source>
</evidence>
<keyword evidence="2 6" id="KW-0812">Transmembrane</keyword>
<dbReference type="OrthoDB" id="3639251at2759"/>
<dbReference type="EMBL" id="BGZK01000714">
    <property type="protein sequence ID" value="GBP57338.1"/>
    <property type="molecule type" value="Genomic_DNA"/>
</dbReference>
<dbReference type="PANTHER" id="PTHR43184">
    <property type="entry name" value="MAJOR FACILITATOR SUPERFAMILY TRANSPORTER 16, ISOFORM B"/>
    <property type="match status" value="1"/>
</dbReference>
<sequence>MEESLSEPTERTALLDRRDSDDMRKSSEGSAVSLGQALAIPGGGGVCPVAVLRKAGQLHVPLLAAIVHHQFESQSASHWPNIGAQEKEGEIDDAHRVIRTQSRAAEIPKLTTAESGKLSTVFDVGGVVGAMLAGAVADASGCPGLVCAVFYVLSAPSIKLVIFHATVCVRLKSLTAPRLPHAQLFAYQLWGAGTYALNVSLLILNGVLINAPYALITTAVSAELGTHSCLAGNSRALATVTAIIDGTGSVGAALGPMLAGVVSARVGWPQVFYMLIACNMLALLLLIRIVRTELTKLALDRRLAAQRVVRIE</sequence>
<feature type="compositionally biased region" description="Basic and acidic residues" evidence="5">
    <location>
        <begin position="8"/>
        <end position="27"/>
    </location>
</feature>
<evidence type="ECO:0000313" key="8">
    <source>
        <dbReference type="Proteomes" id="UP000299102"/>
    </source>
</evidence>
<comment type="subcellular location">
    <subcellularLocation>
        <location evidence="1">Membrane</location>
        <topology evidence="1">Multi-pass membrane protein</topology>
    </subcellularLocation>
</comment>
<dbReference type="Gene3D" id="1.20.1250.20">
    <property type="entry name" value="MFS general substrate transporter like domains"/>
    <property type="match status" value="1"/>
</dbReference>
<evidence type="ECO:0000313" key="7">
    <source>
        <dbReference type="EMBL" id="GBP57338.1"/>
    </source>
</evidence>
<feature type="transmembrane region" description="Helical" evidence="6">
    <location>
        <begin position="271"/>
        <end position="290"/>
    </location>
</feature>
<keyword evidence="4 6" id="KW-0472">Membrane</keyword>